<gene>
    <name evidence="7" type="ORF">QO033_11705</name>
</gene>
<feature type="transmembrane region" description="Helical" evidence="5">
    <location>
        <begin position="161"/>
        <end position="187"/>
    </location>
</feature>
<feature type="transmembrane region" description="Helical" evidence="5">
    <location>
        <begin position="64"/>
        <end position="88"/>
    </location>
</feature>
<comment type="caution">
    <text evidence="7">The sequence shown here is derived from an EMBL/GenBank/DDBJ whole genome shotgun (WGS) entry which is preliminary data.</text>
</comment>
<name>A0ABT7F1K2_9RHOB</name>
<comment type="subcellular location">
    <subcellularLocation>
        <location evidence="1">Membrane</location>
        <topology evidence="1">Multi-pass membrane protein</topology>
    </subcellularLocation>
</comment>
<evidence type="ECO:0000256" key="4">
    <source>
        <dbReference type="ARBA" id="ARBA00023136"/>
    </source>
</evidence>
<evidence type="ECO:0000256" key="2">
    <source>
        <dbReference type="ARBA" id="ARBA00022692"/>
    </source>
</evidence>
<keyword evidence="3 5" id="KW-1133">Transmembrane helix</keyword>
<protein>
    <submittedName>
        <fullName evidence="7">Yip1 family protein</fullName>
    </submittedName>
</protein>
<reference evidence="7 8" key="1">
    <citation type="submission" date="2023-05" db="EMBL/GenBank/DDBJ databases">
        <title>Pseudodonghicola sp. nov.</title>
        <authorList>
            <person name="Huang J."/>
        </authorList>
    </citation>
    <scope>NUCLEOTIDE SEQUENCE [LARGE SCALE GENOMIC DNA]</scope>
    <source>
        <strain evidence="7 8">IC7</strain>
    </source>
</reference>
<keyword evidence="2 5" id="KW-0812">Transmembrane</keyword>
<evidence type="ECO:0000256" key="1">
    <source>
        <dbReference type="ARBA" id="ARBA00004141"/>
    </source>
</evidence>
<evidence type="ECO:0000256" key="3">
    <source>
        <dbReference type="ARBA" id="ARBA00022989"/>
    </source>
</evidence>
<proteinExistence type="predicted"/>
<keyword evidence="8" id="KW-1185">Reference proteome</keyword>
<feature type="transmembrane region" description="Helical" evidence="5">
    <location>
        <begin position="128"/>
        <end position="149"/>
    </location>
</feature>
<sequence length="194" mass="20490">MNKTFWADMIGLSLTRPAEAARLLIGLGLPRPVLWTALVLSAVLSALVYSLSDLIMGVQMPGPLGMPLIFAAFVGASLLLSVVSLYWAGRMLGGTASVEAIMTLVLWMQLLRILVQVATLVLTLLSPGLALIGVFAAMLFGLYIMVHFIDVAHGLASLPRAVGVLVLSMVIMTVILFILIALLGGVLPGTPQNV</sequence>
<feature type="transmembrane region" description="Helical" evidence="5">
    <location>
        <begin position="32"/>
        <end position="52"/>
    </location>
</feature>
<organism evidence="7 8">
    <name type="scientific">Pseudodonghicola flavimaris</name>
    <dbReference type="NCBI Taxonomy" id="3050036"/>
    <lineage>
        <taxon>Bacteria</taxon>
        <taxon>Pseudomonadati</taxon>
        <taxon>Pseudomonadota</taxon>
        <taxon>Alphaproteobacteria</taxon>
        <taxon>Rhodobacterales</taxon>
        <taxon>Paracoccaceae</taxon>
        <taxon>Pseudodonghicola</taxon>
    </lineage>
</organism>
<dbReference type="RefSeq" id="WP_284481158.1">
    <property type="nucleotide sequence ID" value="NZ_JASNJD010000007.1"/>
</dbReference>
<feature type="transmembrane region" description="Helical" evidence="5">
    <location>
        <begin position="100"/>
        <end position="122"/>
    </location>
</feature>
<keyword evidence="4 5" id="KW-0472">Membrane</keyword>
<evidence type="ECO:0000256" key="5">
    <source>
        <dbReference type="SAM" id="Phobius"/>
    </source>
</evidence>
<dbReference type="InterPro" id="IPR006977">
    <property type="entry name" value="Yip1_dom"/>
</dbReference>
<evidence type="ECO:0000313" key="8">
    <source>
        <dbReference type="Proteomes" id="UP001243757"/>
    </source>
</evidence>
<evidence type="ECO:0000259" key="6">
    <source>
        <dbReference type="Pfam" id="PF04893"/>
    </source>
</evidence>
<evidence type="ECO:0000313" key="7">
    <source>
        <dbReference type="EMBL" id="MDK3018344.1"/>
    </source>
</evidence>
<dbReference type="EMBL" id="JASNJD010000007">
    <property type="protein sequence ID" value="MDK3018344.1"/>
    <property type="molecule type" value="Genomic_DNA"/>
</dbReference>
<dbReference type="Pfam" id="PF04893">
    <property type="entry name" value="Yip1"/>
    <property type="match status" value="1"/>
</dbReference>
<accession>A0ABT7F1K2</accession>
<dbReference type="Proteomes" id="UP001243757">
    <property type="component" value="Unassembled WGS sequence"/>
</dbReference>
<feature type="domain" description="Yip1" evidence="6">
    <location>
        <begin position="13"/>
        <end position="178"/>
    </location>
</feature>